<name>A0A4S8L4R6_DENBC</name>
<keyword evidence="3" id="KW-1185">Reference proteome</keyword>
<sequence length="207" mass="23498">MSSHPLSYHLVSPYIKADFNSTIISKETVTTWVQYSLGWLQLSVAFILVATVAVFVKNKVQQIWITCLFFSRAYDLITSKLRVSSSNAFSFLVFDLPITAVKGKAARKSFFEDRNLSNAEGYRIFGGPNAISKVDENHVHPDKDEHLTRFMLRITDLVQRDRYTDAMPALFDAVGDLMATWGNQGIMDPFQNIYDVSLYYPSIPPPK</sequence>
<dbReference type="OrthoDB" id="3052068at2759"/>
<proteinExistence type="predicted"/>
<evidence type="ECO:0000313" key="3">
    <source>
        <dbReference type="Proteomes" id="UP000297245"/>
    </source>
</evidence>
<dbReference type="EMBL" id="ML179655">
    <property type="protein sequence ID" value="THU83557.1"/>
    <property type="molecule type" value="Genomic_DNA"/>
</dbReference>
<accession>A0A4S8L4R6</accession>
<protein>
    <submittedName>
        <fullName evidence="2">Uncharacterized protein</fullName>
    </submittedName>
</protein>
<organism evidence="2 3">
    <name type="scientific">Dendrothele bispora (strain CBS 962.96)</name>
    <dbReference type="NCBI Taxonomy" id="1314807"/>
    <lineage>
        <taxon>Eukaryota</taxon>
        <taxon>Fungi</taxon>
        <taxon>Dikarya</taxon>
        <taxon>Basidiomycota</taxon>
        <taxon>Agaricomycotina</taxon>
        <taxon>Agaricomycetes</taxon>
        <taxon>Agaricomycetidae</taxon>
        <taxon>Agaricales</taxon>
        <taxon>Agaricales incertae sedis</taxon>
        <taxon>Dendrothele</taxon>
    </lineage>
</organism>
<gene>
    <name evidence="2" type="ORF">K435DRAFT_425347</name>
</gene>
<dbReference type="AlphaFoldDB" id="A0A4S8L4R6"/>
<evidence type="ECO:0000256" key="1">
    <source>
        <dbReference type="SAM" id="Phobius"/>
    </source>
</evidence>
<keyword evidence="1" id="KW-1133">Transmembrane helix</keyword>
<reference evidence="2 3" key="1">
    <citation type="journal article" date="2019" name="Nat. Ecol. Evol.">
        <title>Megaphylogeny resolves global patterns of mushroom evolution.</title>
        <authorList>
            <person name="Varga T."/>
            <person name="Krizsan K."/>
            <person name="Foldi C."/>
            <person name="Dima B."/>
            <person name="Sanchez-Garcia M."/>
            <person name="Sanchez-Ramirez S."/>
            <person name="Szollosi G.J."/>
            <person name="Szarkandi J.G."/>
            <person name="Papp V."/>
            <person name="Albert L."/>
            <person name="Andreopoulos W."/>
            <person name="Angelini C."/>
            <person name="Antonin V."/>
            <person name="Barry K.W."/>
            <person name="Bougher N.L."/>
            <person name="Buchanan P."/>
            <person name="Buyck B."/>
            <person name="Bense V."/>
            <person name="Catcheside P."/>
            <person name="Chovatia M."/>
            <person name="Cooper J."/>
            <person name="Damon W."/>
            <person name="Desjardin D."/>
            <person name="Finy P."/>
            <person name="Geml J."/>
            <person name="Haridas S."/>
            <person name="Hughes K."/>
            <person name="Justo A."/>
            <person name="Karasinski D."/>
            <person name="Kautmanova I."/>
            <person name="Kiss B."/>
            <person name="Kocsube S."/>
            <person name="Kotiranta H."/>
            <person name="LaButti K.M."/>
            <person name="Lechner B.E."/>
            <person name="Liimatainen K."/>
            <person name="Lipzen A."/>
            <person name="Lukacs Z."/>
            <person name="Mihaltcheva S."/>
            <person name="Morgado L.N."/>
            <person name="Niskanen T."/>
            <person name="Noordeloos M.E."/>
            <person name="Ohm R.A."/>
            <person name="Ortiz-Santana B."/>
            <person name="Ovrebo C."/>
            <person name="Racz N."/>
            <person name="Riley R."/>
            <person name="Savchenko A."/>
            <person name="Shiryaev A."/>
            <person name="Soop K."/>
            <person name="Spirin V."/>
            <person name="Szebenyi C."/>
            <person name="Tomsovsky M."/>
            <person name="Tulloss R.E."/>
            <person name="Uehling J."/>
            <person name="Grigoriev I.V."/>
            <person name="Vagvolgyi C."/>
            <person name="Papp T."/>
            <person name="Martin F.M."/>
            <person name="Miettinen O."/>
            <person name="Hibbett D.S."/>
            <person name="Nagy L.G."/>
        </authorList>
    </citation>
    <scope>NUCLEOTIDE SEQUENCE [LARGE SCALE GENOMIC DNA]</scope>
    <source>
        <strain evidence="2 3">CBS 962.96</strain>
    </source>
</reference>
<keyword evidence="1" id="KW-0812">Transmembrane</keyword>
<evidence type="ECO:0000313" key="2">
    <source>
        <dbReference type="EMBL" id="THU83557.1"/>
    </source>
</evidence>
<keyword evidence="1" id="KW-0472">Membrane</keyword>
<dbReference type="Proteomes" id="UP000297245">
    <property type="component" value="Unassembled WGS sequence"/>
</dbReference>
<feature type="transmembrane region" description="Helical" evidence="1">
    <location>
        <begin position="37"/>
        <end position="56"/>
    </location>
</feature>